<proteinExistence type="predicted"/>
<dbReference type="RefSeq" id="XP_007394261.1">
    <property type="nucleotide sequence ID" value="XM_007394199.1"/>
</dbReference>
<dbReference type="KEGG" id="pco:PHACADRAFT_253502"/>
<dbReference type="Proteomes" id="UP000008370">
    <property type="component" value="Unassembled WGS sequence"/>
</dbReference>
<dbReference type="EMBL" id="JH930471">
    <property type="protein sequence ID" value="EKM56411.1"/>
    <property type="molecule type" value="Genomic_DNA"/>
</dbReference>
<dbReference type="AlphaFoldDB" id="K5V1N9"/>
<sequence>MGAEYVWLDVLCLRQKGQAKDETQRHDEWKLDVPTIGYTYARRSILCITYFNGLGLPLDTSPAIMRSTRQWFNRVWTLQESPPSWLPGGLSTRPLVDARTFFDRLRGTVTAVNSRDDGFSLAQTLRERSCTKEIDRIAGLAYIFRCRTLPIYDENVGPEVAWTLLLKHMDPQRRTAISLQYPPCSPFGLWGSWERFLHSSETSHAGELRSLAGSSEDGSLRLVDPNQLYTNAQGVYCHSGYVTESCHILLGGTTQAGVEEIKLSCGD</sequence>
<evidence type="ECO:0000313" key="2">
    <source>
        <dbReference type="Proteomes" id="UP000008370"/>
    </source>
</evidence>
<name>K5V1N9_PHACS</name>
<evidence type="ECO:0008006" key="3">
    <source>
        <dbReference type="Google" id="ProtNLM"/>
    </source>
</evidence>
<reference evidence="1 2" key="1">
    <citation type="journal article" date="2012" name="BMC Genomics">
        <title>Comparative genomics of the white-rot fungi, Phanerochaete carnosa and P. chrysosporium, to elucidate the genetic basis of the distinct wood types they colonize.</title>
        <authorList>
            <person name="Suzuki H."/>
            <person name="MacDonald J."/>
            <person name="Syed K."/>
            <person name="Salamov A."/>
            <person name="Hori C."/>
            <person name="Aerts A."/>
            <person name="Henrissat B."/>
            <person name="Wiebenga A."/>
            <person name="vanKuyk P.A."/>
            <person name="Barry K."/>
            <person name="Lindquist E."/>
            <person name="LaButti K."/>
            <person name="Lapidus A."/>
            <person name="Lucas S."/>
            <person name="Coutinho P."/>
            <person name="Gong Y."/>
            <person name="Samejima M."/>
            <person name="Mahadevan R."/>
            <person name="Abou-Zaid M."/>
            <person name="de Vries R.P."/>
            <person name="Igarashi K."/>
            <person name="Yadav J.S."/>
            <person name="Grigoriev I.V."/>
            <person name="Master E.R."/>
        </authorList>
    </citation>
    <scope>NUCLEOTIDE SEQUENCE [LARGE SCALE GENOMIC DNA]</scope>
    <source>
        <strain evidence="1 2">HHB-10118-sp</strain>
    </source>
</reference>
<evidence type="ECO:0000313" key="1">
    <source>
        <dbReference type="EMBL" id="EKM56411.1"/>
    </source>
</evidence>
<organism evidence="1 2">
    <name type="scientific">Phanerochaete carnosa (strain HHB-10118-sp)</name>
    <name type="common">White-rot fungus</name>
    <name type="synonym">Peniophora carnosa</name>
    <dbReference type="NCBI Taxonomy" id="650164"/>
    <lineage>
        <taxon>Eukaryota</taxon>
        <taxon>Fungi</taxon>
        <taxon>Dikarya</taxon>
        <taxon>Basidiomycota</taxon>
        <taxon>Agaricomycotina</taxon>
        <taxon>Agaricomycetes</taxon>
        <taxon>Polyporales</taxon>
        <taxon>Phanerochaetaceae</taxon>
        <taxon>Phanerochaete</taxon>
    </lineage>
</organism>
<accession>K5V1N9</accession>
<dbReference type="InParanoid" id="K5V1N9"/>
<dbReference type="GeneID" id="18915793"/>
<dbReference type="OrthoDB" id="5418601at2759"/>
<gene>
    <name evidence="1" type="ORF">PHACADRAFT_253502</name>
</gene>
<keyword evidence="2" id="KW-1185">Reference proteome</keyword>
<dbReference type="HOGENOM" id="CLU_1042461_0_0_1"/>
<protein>
    <recommendedName>
        <fullName evidence="3">Heterokaryon incompatibility domain-containing protein</fullName>
    </recommendedName>
</protein>